<dbReference type="Pfam" id="PF13531">
    <property type="entry name" value="SBP_bac_11"/>
    <property type="match status" value="1"/>
</dbReference>
<evidence type="ECO:0000313" key="1">
    <source>
        <dbReference type="EMBL" id="ACB33547.1"/>
    </source>
</evidence>
<dbReference type="SUPFAM" id="SSF53850">
    <property type="entry name" value="Periplasmic binding protein-like II"/>
    <property type="match status" value="1"/>
</dbReference>
<dbReference type="Proteomes" id="UP000001693">
    <property type="component" value="Chromosome"/>
</dbReference>
<keyword evidence="2" id="KW-1185">Reference proteome</keyword>
<dbReference type="OrthoDB" id="8216219at2"/>
<dbReference type="PANTHER" id="PTHR30632:SF11">
    <property type="entry name" value="BLR4797 PROTEIN"/>
    <property type="match status" value="1"/>
</dbReference>
<evidence type="ECO:0008006" key="3">
    <source>
        <dbReference type="Google" id="ProtNLM"/>
    </source>
</evidence>
<reference evidence="1 2" key="1">
    <citation type="submission" date="2008-03" db="EMBL/GenBank/DDBJ databases">
        <title>Complete sequence of Leptothrix cholodnii SP-6.</title>
        <authorList>
            <consortium name="US DOE Joint Genome Institute"/>
            <person name="Copeland A."/>
            <person name="Lucas S."/>
            <person name="Lapidus A."/>
            <person name="Glavina del Rio T."/>
            <person name="Dalin E."/>
            <person name="Tice H."/>
            <person name="Bruce D."/>
            <person name="Goodwin L."/>
            <person name="Pitluck S."/>
            <person name="Chertkov O."/>
            <person name="Brettin T."/>
            <person name="Detter J.C."/>
            <person name="Han C."/>
            <person name="Kuske C.R."/>
            <person name="Schmutz J."/>
            <person name="Larimer F."/>
            <person name="Land M."/>
            <person name="Hauser L."/>
            <person name="Kyrpides N."/>
            <person name="Lykidis A."/>
            <person name="Emerson D."/>
            <person name="Richardson P."/>
        </authorList>
    </citation>
    <scope>NUCLEOTIDE SEQUENCE [LARGE SCALE GENOMIC DNA]</scope>
    <source>
        <strain evidence="2">ATCC 51168 / LMG 8142 / SP-6</strain>
    </source>
</reference>
<sequence length="229" mass="23560">MAAQIRIISSMATRQLLADLIAQYQQGTPQPITCESVGGVDAARRVQAGEAFDVVILAANAIEQLIAAGKIVAGSRVDLVKSGVSIAVKAGAARPDIGCEEAVKQAVLAARTVSYSTGPSGVHLVKLFERWGIAEQIKDRIVQAPPGVPVGSLVASGEVELGFQQLSELIHLPGIEVLGPLPDAIQIITTFSAGLCASSNQAEAVRAMLDFMVSPAATAAKLANGMAPA</sequence>
<proteinExistence type="predicted"/>
<accession>B1Y5F9</accession>
<dbReference type="RefSeq" id="WP_012346309.1">
    <property type="nucleotide sequence ID" value="NC_010524.1"/>
</dbReference>
<dbReference type="GO" id="GO:0015689">
    <property type="term" value="P:molybdate ion transport"/>
    <property type="evidence" value="ECO:0007669"/>
    <property type="project" value="TreeGrafter"/>
</dbReference>
<gene>
    <name evidence="1" type="ordered locus">Lcho_1278</name>
</gene>
<dbReference type="Gene3D" id="3.40.190.10">
    <property type="entry name" value="Periplasmic binding protein-like II"/>
    <property type="match status" value="2"/>
</dbReference>
<dbReference type="HOGENOM" id="CLU_079071_0_0_4"/>
<dbReference type="AlphaFoldDB" id="B1Y5F9"/>
<dbReference type="PANTHER" id="PTHR30632">
    <property type="entry name" value="MOLYBDATE-BINDING PERIPLASMIC PROTEIN"/>
    <property type="match status" value="1"/>
</dbReference>
<dbReference type="KEGG" id="lch:Lcho_1278"/>
<dbReference type="InterPro" id="IPR050682">
    <property type="entry name" value="ModA/WtpA"/>
</dbReference>
<name>B1Y5F9_LEPCP</name>
<organism evidence="1 2">
    <name type="scientific">Leptothrix cholodnii (strain ATCC 51168 / LMG 8142 / SP-6)</name>
    <name type="common">Leptothrix discophora (strain SP-6)</name>
    <dbReference type="NCBI Taxonomy" id="395495"/>
    <lineage>
        <taxon>Bacteria</taxon>
        <taxon>Pseudomonadati</taxon>
        <taxon>Pseudomonadota</taxon>
        <taxon>Betaproteobacteria</taxon>
        <taxon>Burkholderiales</taxon>
        <taxon>Sphaerotilaceae</taxon>
        <taxon>Leptothrix</taxon>
    </lineage>
</organism>
<dbReference type="STRING" id="395495.Lcho_1278"/>
<evidence type="ECO:0000313" key="2">
    <source>
        <dbReference type="Proteomes" id="UP000001693"/>
    </source>
</evidence>
<dbReference type="EMBL" id="CP001013">
    <property type="protein sequence ID" value="ACB33547.1"/>
    <property type="molecule type" value="Genomic_DNA"/>
</dbReference>
<protein>
    <recommendedName>
        <fullName evidence="3">Extracellular solute-binding protein family 1</fullName>
    </recommendedName>
</protein>
<dbReference type="eggNOG" id="COG0725">
    <property type="taxonomic scope" value="Bacteria"/>
</dbReference>
<dbReference type="GO" id="GO:0030973">
    <property type="term" value="F:molybdate ion binding"/>
    <property type="evidence" value="ECO:0007669"/>
    <property type="project" value="TreeGrafter"/>
</dbReference>